<accession>A0ABQ2ARP0</accession>
<dbReference type="PROSITE" id="PS50991">
    <property type="entry name" value="PYR_CT"/>
    <property type="match status" value="1"/>
</dbReference>
<evidence type="ECO:0000259" key="4">
    <source>
        <dbReference type="PROSITE" id="PS50991"/>
    </source>
</evidence>
<name>A0ABQ2ARP0_9MICC</name>
<keyword evidence="3 5" id="KW-0456">Lyase</keyword>
<dbReference type="EMBL" id="BMFW01000009">
    <property type="protein sequence ID" value="GGH96034.1"/>
    <property type="molecule type" value="Genomic_DNA"/>
</dbReference>
<proteinExistence type="inferred from homology"/>
<dbReference type="InterPro" id="IPR000891">
    <property type="entry name" value="PYR_CT"/>
</dbReference>
<dbReference type="Gene3D" id="3.20.20.70">
    <property type="entry name" value="Aldolase class I"/>
    <property type="match status" value="1"/>
</dbReference>
<protein>
    <submittedName>
        <fullName evidence="5">Hydroxymethylglutaryl-CoA lyase</fullName>
    </submittedName>
</protein>
<comment type="similarity">
    <text evidence="1">Belongs to the HMG-CoA lyase family.</text>
</comment>
<dbReference type="RefSeq" id="WP_188571729.1">
    <property type="nucleotide sequence ID" value="NZ_BMFW01000009.1"/>
</dbReference>
<dbReference type="NCBIfam" id="NF004283">
    <property type="entry name" value="PRK05692.1"/>
    <property type="match status" value="1"/>
</dbReference>
<gene>
    <name evidence="5" type="ORF">GCM10007170_22940</name>
</gene>
<dbReference type="PANTHER" id="PTHR42738:SF7">
    <property type="entry name" value="HYDROXYMETHYLGLUTARYL-COA LYASE"/>
    <property type="match status" value="1"/>
</dbReference>
<dbReference type="Proteomes" id="UP000643279">
    <property type="component" value="Unassembled WGS sequence"/>
</dbReference>
<dbReference type="InterPro" id="IPR043594">
    <property type="entry name" value="HMGL"/>
</dbReference>
<feature type="domain" description="Pyruvate carboxyltransferase" evidence="4">
    <location>
        <begin position="14"/>
        <end position="281"/>
    </location>
</feature>
<keyword evidence="2" id="KW-0479">Metal-binding</keyword>
<organism evidence="5 6">
    <name type="scientific">Arthrobacter liuii</name>
    <dbReference type="NCBI Taxonomy" id="1476996"/>
    <lineage>
        <taxon>Bacteria</taxon>
        <taxon>Bacillati</taxon>
        <taxon>Actinomycetota</taxon>
        <taxon>Actinomycetes</taxon>
        <taxon>Micrococcales</taxon>
        <taxon>Micrococcaceae</taxon>
        <taxon>Arthrobacter</taxon>
    </lineage>
</organism>
<dbReference type="GO" id="GO:0016829">
    <property type="term" value="F:lyase activity"/>
    <property type="evidence" value="ECO:0007669"/>
    <property type="project" value="UniProtKB-KW"/>
</dbReference>
<evidence type="ECO:0000256" key="3">
    <source>
        <dbReference type="ARBA" id="ARBA00023239"/>
    </source>
</evidence>
<comment type="caution">
    <text evidence="5">The sequence shown here is derived from an EMBL/GenBank/DDBJ whole genome shotgun (WGS) entry which is preliminary data.</text>
</comment>
<sequence>MNGIAGTDKSKGAVSIVDVSPRDGLQNEKVPVSTHDKLRLINDLIALGARRIEAVSFVNPKKVPQMADADAVMAGVPRDADASYIGLVLNTRGAYRAVDAGVDEINYVLPVTDAFAAANQNTTVAAALDALEEVAGIAAAAAIPVSVTAAVAFGCPYQGDVSGEQALSVVRSALQRAQLAEVALADTIGCAVPWQVKEVFAALAAETDVPLRAHLHETRHTALANTYAAMAAGVRIFDSAVGGLGGCPFAPGAAGNVSTEDLAWMLERAGFSTSIDPRAATELGRWICAKVETAPRSGLAGAGVFPKAA</sequence>
<keyword evidence="6" id="KW-1185">Reference proteome</keyword>
<evidence type="ECO:0000313" key="6">
    <source>
        <dbReference type="Proteomes" id="UP000643279"/>
    </source>
</evidence>
<dbReference type="PANTHER" id="PTHR42738">
    <property type="entry name" value="HYDROXYMETHYLGLUTARYL-COA LYASE"/>
    <property type="match status" value="1"/>
</dbReference>
<reference evidence="6" key="1">
    <citation type="journal article" date="2019" name="Int. J. Syst. Evol. Microbiol.">
        <title>The Global Catalogue of Microorganisms (GCM) 10K type strain sequencing project: providing services to taxonomists for standard genome sequencing and annotation.</title>
        <authorList>
            <consortium name="The Broad Institute Genomics Platform"/>
            <consortium name="The Broad Institute Genome Sequencing Center for Infectious Disease"/>
            <person name="Wu L."/>
            <person name="Ma J."/>
        </authorList>
    </citation>
    <scope>NUCLEOTIDE SEQUENCE [LARGE SCALE GENOMIC DNA]</scope>
    <source>
        <strain evidence="6">CGMCC 1.12778</strain>
    </source>
</reference>
<dbReference type="InterPro" id="IPR013785">
    <property type="entry name" value="Aldolase_TIM"/>
</dbReference>
<evidence type="ECO:0000256" key="1">
    <source>
        <dbReference type="ARBA" id="ARBA00009405"/>
    </source>
</evidence>
<dbReference type="Pfam" id="PF00682">
    <property type="entry name" value="HMGL-like"/>
    <property type="match status" value="1"/>
</dbReference>
<dbReference type="CDD" id="cd07938">
    <property type="entry name" value="DRE_TIM_HMGL"/>
    <property type="match status" value="1"/>
</dbReference>
<evidence type="ECO:0000256" key="2">
    <source>
        <dbReference type="ARBA" id="ARBA00022723"/>
    </source>
</evidence>
<evidence type="ECO:0000313" key="5">
    <source>
        <dbReference type="EMBL" id="GGH96034.1"/>
    </source>
</evidence>
<dbReference type="SUPFAM" id="SSF51569">
    <property type="entry name" value="Aldolase"/>
    <property type="match status" value="1"/>
</dbReference>